<evidence type="ECO:0000256" key="1">
    <source>
        <dbReference type="ARBA" id="ARBA00010790"/>
    </source>
</evidence>
<dbReference type="Pfam" id="PF00732">
    <property type="entry name" value="GMC_oxred_N"/>
    <property type="match status" value="1"/>
</dbReference>
<dbReference type="Pfam" id="PF01494">
    <property type="entry name" value="FAD_binding_3"/>
    <property type="match status" value="1"/>
</dbReference>
<dbReference type="InterPro" id="IPR007867">
    <property type="entry name" value="GMC_OxRtase_C"/>
</dbReference>
<feature type="domain" description="Glucose-methanol-choline oxidoreductase N-terminal" evidence="5">
    <location>
        <begin position="172"/>
        <end position="323"/>
    </location>
</feature>
<dbReference type="InterPro" id="IPR000172">
    <property type="entry name" value="GMC_OxRdtase_N"/>
</dbReference>
<comment type="caution">
    <text evidence="8">The sequence shown here is derived from an EMBL/GenBank/DDBJ whole genome shotgun (WGS) entry which is preliminary data.</text>
</comment>
<keyword evidence="4" id="KW-0560">Oxidoreductase</keyword>
<evidence type="ECO:0000256" key="4">
    <source>
        <dbReference type="ARBA" id="ARBA00023002"/>
    </source>
</evidence>
<keyword evidence="9" id="KW-1185">Reference proteome</keyword>
<dbReference type="InterPro" id="IPR002938">
    <property type="entry name" value="FAD-bd"/>
</dbReference>
<dbReference type="GO" id="GO:0071949">
    <property type="term" value="F:FAD binding"/>
    <property type="evidence" value="ECO:0007669"/>
    <property type="project" value="InterPro"/>
</dbReference>
<accession>A0A368VR32</accession>
<dbReference type="InterPro" id="IPR036188">
    <property type="entry name" value="FAD/NAD-bd_sf"/>
</dbReference>
<dbReference type="Gene3D" id="3.50.50.60">
    <property type="entry name" value="FAD/NAD(P)-binding domain"/>
    <property type="match status" value="2"/>
</dbReference>
<organism evidence="8 9">
    <name type="scientific">Paenibacillus prosopidis</name>
    <dbReference type="NCBI Taxonomy" id="630520"/>
    <lineage>
        <taxon>Bacteria</taxon>
        <taxon>Bacillati</taxon>
        <taxon>Bacillota</taxon>
        <taxon>Bacilli</taxon>
        <taxon>Bacillales</taxon>
        <taxon>Paenibacillaceae</taxon>
        <taxon>Paenibacillus</taxon>
    </lineage>
</organism>
<sequence length="560" mass="62281">MKIKSDYDVIIVGAGAAGGILGRELSDAGLSVCVLERGPMVETKDVTMDELRFPIRQNLLWATPRVGGMSWRPHSRAATQHVFPRIPALLDGWGPGGSMNHWGGACFRFEPATFKALDVWGQIPDGAIANWPLSYGDLEPYYTKFEYRFGVSGDASQMPNEPPMSRPFPLPPLEQGFASKHFAEASRMLGYRPFPMPAAILTRDYQGRKRTGFCGFCMGYECTVDAKSNTRVTEIKEAMKNPNFTLLTDRYVFKITMSSSNRVDGVVCMDSSGTVHELTANIIIVAANTLYNVWLLLLSRNPYAPGGIGNQYGQVGMYFHQHPSIGVFGFFDQRMDVHIGPSHTVMAITDFMENRFDHKELEFIMGGFFFGAHPAGAAGQPIEFVKSIPLPKGIPAWGPLFKAFVAQTFSRYYMINSLLTDPPLKTNFIDLDPHAKNGLGFPLPRLTFSWSPMVAKMHRFFYPKMTEVLQAGNALKIWGGSDVQLPWQLSHPSGGTRMGENPEESVTDRYGKVHGIHNLFVAGNSLFPTMSAFNPTETIGALAYWQAEYIKKRVFHGDLI</sequence>
<evidence type="ECO:0000259" key="7">
    <source>
        <dbReference type="Pfam" id="PF05199"/>
    </source>
</evidence>
<evidence type="ECO:0000259" key="6">
    <source>
        <dbReference type="Pfam" id="PF01494"/>
    </source>
</evidence>
<feature type="domain" description="FAD-binding" evidence="6">
    <location>
        <begin position="6"/>
        <end position="37"/>
    </location>
</feature>
<dbReference type="PANTHER" id="PTHR46056:SF12">
    <property type="entry name" value="LONG-CHAIN-ALCOHOL OXIDASE"/>
    <property type="match status" value="1"/>
</dbReference>
<protein>
    <submittedName>
        <fullName evidence="8">Gluconate 2-dehydrogenase alpha chain</fullName>
    </submittedName>
</protein>
<name>A0A368VR32_9BACL</name>
<proteinExistence type="inferred from homology"/>
<evidence type="ECO:0000313" key="8">
    <source>
        <dbReference type="EMBL" id="RCW42416.1"/>
    </source>
</evidence>
<gene>
    <name evidence="8" type="ORF">DFP97_117140</name>
</gene>
<dbReference type="EMBL" id="QPJD01000017">
    <property type="protein sequence ID" value="RCW42416.1"/>
    <property type="molecule type" value="Genomic_DNA"/>
</dbReference>
<dbReference type="GO" id="GO:0016614">
    <property type="term" value="F:oxidoreductase activity, acting on CH-OH group of donors"/>
    <property type="evidence" value="ECO:0007669"/>
    <property type="project" value="InterPro"/>
</dbReference>
<keyword evidence="2" id="KW-0285">Flavoprotein</keyword>
<dbReference type="Pfam" id="PF05199">
    <property type="entry name" value="GMC_oxred_C"/>
    <property type="match status" value="1"/>
</dbReference>
<evidence type="ECO:0000256" key="3">
    <source>
        <dbReference type="ARBA" id="ARBA00022827"/>
    </source>
</evidence>
<dbReference type="SUPFAM" id="SSF51905">
    <property type="entry name" value="FAD/NAD(P)-binding domain"/>
    <property type="match status" value="1"/>
</dbReference>
<feature type="domain" description="Glucose-methanol-choline oxidoreductase C-terminal" evidence="7">
    <location>
        <begin position="427"/>
        <end position="543"/>
    </location>
</feature>
<dbReference type="Proteomes" id="UP000252415">
    <property type="component" value="Unassembled WGS sequence"/>
</dbReference>
<evidence type="ECO:0000313" key="9">
    <source>
        <dbReference type="Proteomes" id="UP000252415"/>
    </source>
</evidence>
<keyword evidence="3" id="KW-0274">FAD</keyword>
<reference evidence="8 9" key="1">
    <citation type="submission" date="2018-07" db="EMBL/GenBank/DDBJ databases">
        <title>Genomic Encyclopedia of Type Strains, Phase III (KMG-III): the genomes of soil and plant-associated and newly described type strains.</title>
        <authorList>
            <person name="Whitman W."/>
        </authorList>
    </citation>
    <scope>NUCLEOTIDE SEQUENCE [LARGE SCALE GENOMIC DNA]</scope>
    <source>
        <strain evidence="8 9">CECT 7506</strain>
    </source>
</reference>
<evidence type="ECO:0000256" key="2">
    <source>
        <dbReference type="ARBA" id="ARBA00022630"/>
    </source>
</evidence>
<dbReference type="RefSeq" id="WP_181873651.1">
    <property type="nucleotide sequence ID" value="NZ_QPJD01000017.1"/>
</dbReference>
<comment type="similarity">
    <text evidence="1">Belongs to the GMC oxidoreductase family.</text>
</comment>
<evidence type="ECO:0000259" key="5">
    <source>
        <dbReference type="Pfam" id="PF00732"/>
    </source>
</evidence>
<dbReference type="AlphaFoldDB" id="A0A368VR32"/>
<dbReference type="PANTHER" id="PTHR46056">
    <property type="entry name" value="LONG-CHAIN-ALCOHOL OXIDASE"/>
    <property type="match status" value="1"/>
</dbReference>